<dbReference type="EMBL" id="RKKU01000026">
    <property type="protein sequence ID" value="ROZ81905.1"/>
    <property type="molecule type" value="Genomic_DNA"/>
</dbReference>
<reference evidence="1 2" key="1">
    <citation type="submission" date="2018-11" db="EMBL/GenBank/DDBJ databases">
        <authorList>
            <person name="Jang G.I."/>
            <person name="Hwang C.Y."/>
        </authorList>
    </citation>
    <scope>NUCLEOTIDE SEQUENCE [LARGE SCALE GENOMIC DNA]</scope>
    <source>
        <strain evidence="1 2">SSM26</strain>
    </source>
</reference>
<comment type="caution">
    <text evidence="1">The sequence shown here is derived from an EMBL/GenBank/DDBJ whole genome shotgun (WGS) entry which is preliminary data.</text>
</comment>
<sequence length="149" mass="16225">MGDNRVEVALQQQENYRFLAQYEGDTPDLITDEPAPLGGNQGPSPAQLLVTALGNCLSDSLVFALGKFHQPNDGIRTEAVGHLGRNDDNHLRVVGVDVTLHLGHPAAQFQRLERILDQFEQFCTVSQSVVTALPIQLKVLDSEGVLLKG</sequence>
<gene>
    <name evidence="1" type="ORF">EF096_16595</name>
</gene>
<evidence type="ECO:0000313" key="2">
    <source>
        <dbReference type="Proteomes" id="UP000275199"/>
    </source>
</evidence>
<organism evidence="1 2">
    <name type="scientific">Pseudomonas neustonica</name>
    <dbReference type="NCBI Taxonomy" id="2487346"/>
    <lineage>
        <taxon>Bacteria</taxon>
        <taxon>Pseudomonadati</taxon>
        <taxon>Pseudomonadota</taxon>
        <taxon>Gammaproteobacteria</taxon>
        <taxon>Pseudomonadales</taxon>
        <taxon>Pseudomonadaceae</taxon>
        <taxon>Pseudomonas</taxon>
    </lineage>
</organism>
<dbReference type="InterPro" id="IPR003718">
    <property type="entry name" value="OsmC/Ohr_fam"/>
</dbReference>
<protein>
    <submittedName>
        <fullName evidence="1">OsmC family peroxiredoxin</fullName>
    </submittedName>
</protein>
<dbReference type="Gene3D" id="3.30.300.20">
    <property type="match status" value="1"/>
</dbReference>
<dbReference type="SUPFAM" id="SSF82784">
    <property type="entry name" value="OsmC-like"/>
    <property type="match status" value="1"/>
</dbReference>
<evidence type="ECO:0000313" key="1">
    <source>
        <dbReference type="EMBL" id="ROZ81905.1"/>
    </source>
</evidence>
<accession>A0ABX9XEE4</accession>
<proteinExistence type="predicted"/>
<dbReference type="Proteomes" id="UP000275199">
    <property type="component" value="Unassembled WGS sequence"/>
</dbReference>
<dbReference type="RefSeq" id="WP_123890902.1">
    <property type="nucleotide sequence ID" value="NZ_RKKU01000026.1"/>
</dbReference>
<keyword evidence="2" id="KW-1185">Reference proteome</keyword>
<dbReference type="InterPro" id="IPR036102">
    <property type="entry name" value="OsmC/Ohrsf"/>
</dbReference>
<dbReference type="InterPro" id="IPR015946">
    <property type="entry name" value="KH_dom-like_a/b"/>
</dbReference>
<dbReference type="Pfam" id="PF02566">
    <property type="entry name" value="OsmC"/>
    <property type="match status" value="1"/>
</dbReference>
<name>A0ABX9XEE4_9PSED</name>